<protein>
    <submittedName>
        <fullName evidence="1">Uncharacterized protein</fullName>
    </submittedName>
</protein>
<name>A0A973WHT2_9BRAD</name>
<sequence length="89" mass="10080">MPNGKHGDHPYTDIVVHKADIYSPVAAALVREIATLADDKTRRALADLLYEKFNPYDRPDVHALERHLATLRDNLRKDASARGFEVDNK</sequence>
<dbReference type="RefSeq" id="WP_176528921.1">
    <property type="nucleotide sequence ID" value="NZ_CP088022.1"/>
</dbReference>
<dbReference type="EMBL" id="JABWSX010000001">
    <property type="protein sequence ID" value="NVL04733.1"/>
    <property type="molecule type" value="Genomic_DNA"/>
</dbReference>
<organism evidence="1">
    <name type="scientific">Bradyrhizobium quebecense</name>
    <dbReference type="NCBI Taxonomy" id="2748629"/>
    <lineage>
        <taxon>Bacteria</taxon>
        <taxon>Pseudomonadati</taxon>
        <taxon>Pseudomonadota</taxon>
        <taxon>Alphaproteobacteria</taxon>
        <taxon>Hyphomicrobiales</taxon>
        <taxon>Nitrobacteraceae</taxon>
        <taxon>Bradyrhizobium</taxon>
    </lineage>
</organism>
<evidence type="ECO:0000313" key="1">
    <source>
        <dbReference type="EMBL" id="NVL04733.1"/>
    </source>
</evidence>
<reference evidence="1" key="1">
    <citation type="submission" date="2020-06" db="EMBL/GenBank/DDBJ databases">
        <title>Whole Genome Sequence of Bradyrhizobium sp. Strain 66S1MB.</title>
        <authorList>
            <person name="Bromfield E."/>
            <person name="Cloutier S."/>
        </authorList>
    </citation>
    <scope>NUCLEOTIDE SEQUENCE</scope>
    <source>
        <strain evidence="1">66S1MB</strain>
    </source>
</reference>
<comment type="caution">
    <text evidence="1">The sequence shown here is derived from an EMBL/GenBank/DDBJ whole genome shotgun (WGS) entry which is preliminary data.</text>
</comment>
<gene>
    <name evidence="1" type="ORF">HU230_03015</name>
</gene>
<dbReference type="AlphaFoldDB" id="A0A973WHT2"/>
<proteinExistence type="predicted"/>
<accession>A0A973WHT2</accession>